<keyword evidence="2" id="KW-0812">Transmembrane</keyword>
<dbReference type="PROSITE" id="PS50853">
    <property type="entry name" value="FN3"/>
    <property type="match status" value="5"/>
</dbReference>
<dbReference type="Pfam" id="PF00041">
    <property type="entry name" value="fn3"/>
    <property type="match status" value="5"/>
</dbReference>
<feature type="domain" description="Fibronectin type-III" evidence="4">
    <location>
        <begin position="788"/>
        <end position="869"/>
    </location>
</feature>
<dbReference type="SUPFAM" id="SSF49265">
    <property type="entry name" value="Fibronectin type III"/>
    <property type="match status" value="4"/>
</dbReference>
<protein>
    <recommendedName>
        <fullName evidence="4">Fibronectin type-III domain-containing protein</fullName>
    </recommendedName>
</protein>
<organism evidence="5">
    <name type="scientific">Amphimedon queenslandica</name>
    <name type="common">Sponge</name>
    <dbReference type="NCBI Taxonomy" id="400682"/>
    <lineage>
        <taxon>Eukaryota</taxon>
        <taxon>Metazoa</taxon>
        <taxon>Porifera</taxon>
        <taxon>Demospongiae</taxon>
        <taxon>Heteroscleromorpha</taxon>
        <taxon>Haplosclerida</taxon>
        <taxon>Niphatidae</taxon>
        <taxon>Amphimedon</taxon>
    </lineage>
</organism>
<feature type="domain" description="Fibronectin type-III" evidence="4">
    <location>
        <begin position="271"/>
        <end position="362"/>
    </location>
</feature>
<feature type="signal peptide" evidence="3">
    <location>
        <begin position="1"/>
        <end position="29"/>
    </location>
</feature>
<keyword evidence="1" id="KW-0677">Repeat</keyword>
<dbReference type="InterPro" id="IPR003961">
    <property type="entry name" value="FN3_dom"/>
</dbReference>
<feature type="domain" description="Fibronectin type-III" evidence="4">
    <location>
        <begin position="977"/>
        <end position="1066"/>
    </location>
</feature>
<proteinExistence type="predicted"/>
<dbReference type="PANTHER" id="PTHR46708">
    <property type="entry name" value="TENASCIN"/>
    <property type="match status" value="1"/>
</dbReference>
<dbReference type="EnsemblMetazoa" id="Aqu2.1.14322_001">
    <property type="protein sequence ID" value="Aqu2.1.14322_001"/>
    <property type="gene ID" value="Aqu2.1.14322"/>
</dbReference>
<dbReference type="InterPro" id="IPR050991">
    <property type="entry name" value="ECM_Regulatory_Proteins"/>
</dbReference>
<keyword evidence="2" id="KW-0472">Membrane</keyword>
<evidence type="ECO:0000313" key="5">
    <source>
        <dbReference type="EnsemblMetazoa" id="Aqu2.1.14322_001"/>
    </source>
</evidence>
<name>A0A1X7THY2_AMPQE</name>
<feature type="domain" description="Fibronectin type-III" evidence="4">
    <location>
        <begin position="600"/>
        <end position="689"/>
    </location>
</feature>
<keyword evidence="2" id="KW-1133">Transmembrane helix</keyword>
<dbReference type="Gene3D" id="2.60.40.10">
    <property type="entry name" value="Immunoglobulins"/>
    <property type="match status" value="6"/>
</dbReference>
<feature type="chain" id="PRO_5012033157" description="Fibronectin type-III domain-containing protein" evidence="3">
    <location>
        <begin position="30"/>
        <end position="1285"/>
    </location>
</feature>
<keyword evidence="3" id="KW-0732">Signal</keyword>
<dbReference type="SMART" id="SM00060">
    <property type="entry name" value="FN3"/>
    <property type="match status" value="6"/>
</dbReference>
<dbReference type="CDD" id="cd00063">
    <property type="entry name" value="FN3"/>
    <property type="match status" value="6"/>
</dbReference>
<evidence type="ECO:0000256" key="2">
    <source>
        <dbReference type="SAM" id="Phobius"/>
    </source>
</evidence>
<reference evidence="5" key="1">
    <citation type="submission" date="2017-05" db="UniProtKB">
        <authorList>
            <consortium name="EnsemblMetazoa"/>
        </authorList>
    </citation>
    <scope>IDENTIFICATION</scope>
</reference>
<sequence>MIKHISLSIVNMVSLQVLVFLLSVSEVIGQSCPPSSGIYLRYDGNCYPNGSYFWDSSIRPTPIECGLPGATLNGGQWIGPNGTVPCDGGNNANVQCTTGSAANLSVFINPDNGFIGADGDGWYKCCLPTDCSDPNTNIIFANIFRFAEIESFIADLPSDMTVYPQEYKLNCTKTGFHQYAIDMSIGGITLTDYPGSFCNDDGNTCSGTELVSSNNTIRYTVNITWDGMNVSSGSISQSTTGDQMYQCRVADHPDSRETRIRNVTIKVPATAPSSLTEVNKTTTTITVSWTALDSSDADGYVVNITSDTDTVQTVQVEGSSNNTITLNGLRGGTTYNITVTAYQQLLGPASSTISVFTHCQEKGIYLGNNGNCYTNGSLFWDSRVNAVTEAISCVLPGTSLTTGQWVKVADPDDLVDCNRNNASDPIHCTNVTSPDATLNLYLAQRLVAAQAGLYKCCLPTDCSDPNTNIIFANIFRFAEIESFTNDLPSDMTVYPQEYKLTCTKIGHRSYGISMSIGNTALVNYTNCYDPKINCNGTELVSSTNTIRYTVNITWDGMTVSSESISQSTTGNQMYQCRVADYPNGNEIRIRNVAIKVPATAPSSLTEVNKTATTITASWTALDSSDADGYVVNVTSDTDTVQTVQVEGSSNNTITLNGLNTETTYNITVRAYQQLLGPASSTISVQTLSTVINSINWTLFSSITQLNNTQYRIDCLTTTDINPSTDVYWLVNGVMKSNSMYTSIDVLTYNNTLLVYPDPLEVSVNVTCIAMVGGVNYSQSVILHAPSGTPNNVRGFILSATSIKVNWTTSSETNGYLIEYTTGGVTRNVLSTSEDEIVLTDLSPMSIYTISVYSYIDLPSVNSTVTVLRFDVPSPVTSLSVSNVSTTGITVNWTIPSSDNYVTYYTISYTPSCPQLSSVNETVSGAPHQSTTTYSYTLIGLYSGMNYTITVRAGNLLGRSDPHSIDKDTISSSVPIGVPDYLTLIPANNNLTWNEVNCSERNGLITGYTVMISNSSITYNLTSIERYSILNDLVFGTEYNISVAAVNSVGRGPFSDPIEVEIGIVPGPVGSVSSIMDTTWAVISWSVPSYIPSDYPIITYEIGYHILFNKCCCSMVDDDDINIQRLQLSNSTNANTYINITGLDAMSCYIFGVSAYTTRGPGGWVFIANETLVSTQFVTLTLVITQEVESTNTVSGTVDGFIIAGLGAVVGLLLISLVVSIIIHIYCFIKLKTYDTTTAKQAKFDDDIPMQACELYGIHKTEDVTREAVFECPDVNVSDTAIYEET</sequence>
<dbReference type="InParanoid" id="A0A1X7THY2"/>
<dbReference type="InterPro" id="IPR036116">
    <property type="entry name" value="FN3_sf"/>
</dbReference>
<dbReference type="eggNOG" id="KOG3510">
    <property type="taxonomic scope" value="Eukaryota"/>
</dbReference>
<dbReference type="InterPro" id="IPR013783">
    <property type="entry name" value="Ig-like_fold"/>
</dbReference>
<dbReference type="PANTHER" id="PTHR46708:SF2">
    <property type="entry name" value="FIBRONECTIN TYPE-III DOMAIN-CONTAINING PROTEIN"/>
    <property type="match status" value="1"/>
</dbReference>
<feature type="transmembrane region" description="Helical" evidence="2">
    <location>
        <begin position="1200"/>
        <end position="1228"/>
    </location>
</feature>
<evidence type="ECO:0000259" key="4">
    <source>
        <dbReference type="PROSITE" id="PS50853"/>
    </source>
</evidence>
<evidence type="ECO:0000256" key="3">
    <source>
        <dbReference type="SAM" id="SignalP"/>
    </source>
</evidence>
<feature type="domain" description="Fibronectin type-III" evidence="4">
    <location>
        <begin position="871"/>
        <end position="974"/>
    </location>
</feature>
<evidence type="ECO:0000256" key="1">
    <source>
        <dbReference type="ARBA" id="ARBA00022737"/>
    </source>
</evidence>
<accession>A0A1X7THY2</accession>